<dbReference type="PROSITE" id="PS00901">
    <property type="entry name" value="CYS_SYNTHASE"/>
    <property type="match status" value="1"/>
</dbReference>
<organism evidence="8 10">
    <name type="scientific">Candidatus Chlorohelix allophototropha</name>
    <dbReference type="NCBI Taxonomy" id="3003348"/>
    <lineage>
        <taxon>Bacteria</taxon>
        <taxon>Bacillati</taxon>
        <taxon>Chloroflexota</taxon>
        <taxon>Chloroflexia</taxon>
        <taxon>Candidatus Chloroheliales</taxon>
        <taxon>Candidatus Chloroheliaceae</taxon>
        <taxon>Candidatus Chlorohelix</taxon>
    </lineage>
</organism>
<keyword evidence="6" id="KW-0198">Cysteine biosynthesis</keyword>
<comment type="similarity">
    <text evidence="2">Belongs to the cysteine synthase/cystathionine beta-synthase family.</text>
</comment>
<keyword evidence="4" id="KW-0808">Transferase</keyword>
<dbReference type="Pfam" id="PF00291">
    <property type="entry name" value="PALP"/>
    <property type="match status" value="1"/>
</dbReference>
<evidence type="ECO:0000256" key="4">
    <source>
        <dbReference type="ARBA" id="ARBA00022679"/>
    </source>
</evidence>
<dbReference type="AlphaFoldDB" id="A0A8T7M6Q9"/>
<dbReference type="EMBL" id="CP128400">
    <property type="protein sequence ID" value="WJW69559.1"/>
    <property type="molecule type" value="Genomic_DNA"/>
</dbReference>
<evidence type="ECO:0000256" key="6">
    <source>
        <dbReference type="ARBA" id="ARBA00023192"/>
    </source>
</evidence>
<dbReference type="RefSeq" id="WP_341471440.1">
    <property type="nucleotide sequence ID" value="NZ_CP128400.1"/>
</dbReference>
<name>A0A8T7M6Q9_9CHLR</name>
<keyword evidence="5" id="KW-0663">Pyridoxal phosphate</keyword>
<dbReference type="InterPro" id="IPR001926">
    <property type="entry name" value="TrpB-like_PALP"/>
</dbReference>
<dbReference type="Gene3D" id="3.40.50.1100">
    <property type="match status" value="2"/>
</dbReference>
<dbReference type="GO" id="GO:0016765">
    <property type="term" value="F:transferase activity, transferring alkyl or aryl (other than methyl) groups"/>
    <property type="evidence" value="ECO:0007669"/>
    <property type="project" value="UniProtKB-ARBA"/>
</dbReference>
<comment type="cofactor">
    <cofactor evidence="1">
        <name>pyridoxal 5'-phosphate</name>
        <dbReference type="ChEBI" id="CHEBI:597326"/>
    </cofactor>
</comment>
<evidence type="ECO:0000313" key="11">
    <source>
        <dbReference type="Proteomes" id="UP001431572"/>
    </source>
</evidence>
<proteinExistence type="inferred from homology"/>
<gene>
    <name evidence="8" type="ORF">HXX08_17500</name>
    <name evidence="9" type="ORF">OZ401_003182</name>
</gene>
<evidence type="ECO:0000259" key="7">
    <source>
        <dbReference type="Pfam" id="PF00291"/>
    </source>
</evidence>
<evidence type="ECO:0000256" key="2">
    <source>
        <dbReference type="ARBA" id="ARBA00007103"/>
    </source>
</evidence>
<evidence type="ECO:0000313" key="9">
    <source>
        <dbReference type="EMBL" id="WJW69559.1"/>
    </source>
</evidence>
<dbReference type="InterPro" id="IPR001216">
    <property type="entry name" value="P-phosphate_BS"/>
</dbReference>
<evidence type="ECO:0000256" key="5">
    <source>
        <dbReference type="ARBA" id="ARBA00022898"/>
    </source>
</evidence>
<evidence type="ECO:0000313" key="10">
    <source>
        <dbReference type="Proteomes" id="UP000521676"/>
    </source>
</evidence>
<dbReference type="PANTHER" id="PTHR10314">
    <property type="entry name" value="CYSTATHIONINE BETA-SYNTHASE"/>
    <property type="match status" value="1"/>
</dbReference>
<accession>A0A8T7M6Q9</accession>
<dbReference type="InterPro" id="IPR050214">
    <property type="entry name" value="Cys_Synth/Cystath_Beta-Synth"/>
</dbReference>
<dbReference type="GO" id="GO:0006535">
    <property type="term" value="P:cysteine biosynthetic process from serine"/>
    <property type="evidence" value="ECO:0007669"/>
    <property type="project" value="InterPro"/>
</dbReference>
<dbReference type="CDD" id="cd01561">
    <property type="entry name" value="CBS_like"/>
    <property type="match status" value="1"/>
</dbReference>
<keyword evidence="3" id="KW-0028">Amino-acid biosynthesis</keyword>
<dbReference type="InterPro" id="IPR036052">
    <property type="entry name" value="TrpB-like_PALP_sf"/>
</dbReference>
<dbReference type="FunFam" id="3.40.50.1100:FF:000016">
    <property type="entry name" value="Cysteine synthase A"/>
    <property type="match status" value="1"/>
</dbReference>
<evidence type="ECO:0000313" key="8">
    <source>
        <dbReference type="EMBL" id="NWJ47652.1"/>
    </source>
</evidence>
<reference evidence="8 10" key="1">
    <citation type="submission" date="2020-06" db="EMBL/GenBank/DDBJ databases">
        <title>Anoxygenic phototrophic Chloroflexota member uses a Type I reaction center.</title>
        <authorList>
            <person name="Tsuji J.M."/>
            <person name="Shaw N.A."/>
            <person name="Nagashima S."/>
            <person name="Venkiteswaran J."/>
            <person name="Schiff S.L."/>
            <person name="Hanada S."/>
            <person name="Tank M."/>
            <person name="Neufeld J.D."/>
        </authorList>
    </citation>
    <scope>NUCLEOTIDE SEQUENCE [LARGE SCALE GENOMIC DNA]</scope>
    <source>
        <strain evidence="8">L227-S17</strain>
    </source>
</reference>
<dbReference type="EMBL" id="JACATZ010000003">
    <property type="protein sequence ID" value="NWJ47652.1"/>
    <property type="molecule type" value="Genomic_DNA"/>
</dbReference>
<dbReference type="SUPFAM" id="SSF53686">
    <property type="entry name" value="Tryptophan synthase beta subunit-like PLP-dependent enzymes"/>
    <property type="match status" value="1"/>
</dbReference>
<dbReference type="Proteomes" id="UP001431572">
    <property type="component" value="Chromosome 2"/>
</dbReference>
<reference evidence="9" key="2">
    <citation type="journal article" date="2024" name="Nature">
        <title>Anoxygenic phototroph of the Chloroflexota uses a type I reaction centre.</title>
        <authorList>
            <person name="Tsuji J.M."/>
            <person name="Shaw N.A."/>
            <person name="Nagashima S."/>
            <person name="Venkiteswaran J.J."/>
            <person name="Schiff S.L."/>
            <person name="Watanabe T."/>
            <person name="Fukui M."/>
            <person name="Hanada S."/>
            <person name="Tank M."/>
            <person name="Neufeld J.D."/>
        </authorList>
    </citation>
    <scope>NUCLEOTIDE SEQUENCE</scope>
    <source>
        <strain evidence="9">L227-S17</strain>
    </source>
</reference>
<keyword evidence="11" id="KW-1185">Reference proteome</keyword>
<protein>
    <submittedName>
        <fullName evidence="8">Pyridoxal-phosphate dependent enzyme</fullName>
    </submittedName>
</protein>
<feature type="domain" description="Tryptophan synthase beta chain-like PALP" evidence="7">
    <location>
        <begin position="8"/>
        <end position="287"/>
    </location>
</feature>
<evidence type="ECO:0000256" key="1">
    <source>
        <dbReference type="ARBA" id="ARBA00001933"/>
    </source>
</evidence>
<evidence type="ECO:0000256" key="3">
    <source>
        <dbReference type="ARBA" id="ARBA00022605"/>
    </source>
</evidence>
<sequence>MLYPSLLAAIGNTPLVEISQLSPYPDSVRLYAKLEGHNPSGSIKDRIALSMIEAAERAGKLKPGSGQRILEPSSGNTGIALAMIGKLKGYNVTVVMPDSFTAERRQLLEIYGAKVVLSDGSKGSNGSVELALELAAKDSGYFMPFQYSNNANPDAHYRTTAPEIWRDLPDASAIVAGLGTGGTLMGLSRFLKEKNPAIQIVAVEPMMGEIVQGLRNLDGGFVPPIIELSRLDRKFVVTNAQSVRVQRALLDKTGIFAGVSCGAAVYGALKLAREWGESGKTGKIVVMLAESGWKYLSAGLFTHDLNVLEDSMEQKMWW</sequence>
<dbReference type="Proteomes" id="UP000521676">
    <property type="component" value="Unassembled WGS sequence"/>
</dbReference>